<dbReference type="GO" id="GO:0005886">
    <property type="term" value="C:plasma membrane"/>
    <property type="evidence" value="ECO:0007669"/>
    <property type="project" value="UniProtKB-SubCell"/>
</dbReference>
<evidence type="ECO:0000256" key="2">
    <source>
        <dbReference type="ARBA" id="ARBA00004651"/>
    </source>
</evidence>
<keyword evidence="10" id="KW-0067">ATP-binding</keyword>
<dbReference type="Gene3D" id="1.10.287.130">
    <property type="match status" value="1"/>
</dbReference>
<dbReference type="InterPro" id="IPR003661">
    <property type="entry name" value="HisK_dim/P_dom"/>
</dbReference>
<evidence type="ECO:0000256" key="12">
    <source>
        <dbReference type="ARBA" id="ARBA00023012"/>
    </source>
</evidence>
<dbReference type="PANTHER" id="PTHR45528">
    <property type="entry name" value="SENSOR HISTIDINE KINASE CPXA"/>
    <property type="match status" value="1"/>
</dbReference>
<evidence type="ECO:0000256" key="4">
    <source>
        <dbReference type="ARBA" id="ARBA00022475"/>
    </source>
</evidence>
<dbReference type="RefSeq" id="WP_073009603.1">
    <property type="nucleotide sequence ID" value="NZ_FQXD01000010.1"/>
</dbReference>
<keyword evidence="12" id="KW-0902">Two-component regulatory system</keyword>
<dbReference type="InterPro" id="IPR003594">
    <property type="entry name" value="HATPase_dom"/>
</dbReference>
<dbReference type="PANTHER" id="PTHR45528:SF1">
    <property type="entry name" value="SENSOR HISTIDINE KINASE CPXA"/>
    <property type="match status" value="1"/>
</dbReference>
<dbReference type="Pfam" id="PF02518">
    <property type="entry name" value="HATPase_c"/>
    <property type="match status" value="1"/>
</dbReference>
<dbReference type="InterPro" id="IPR003660">
    <property type="entry name" value="HAMP_dom"/>
</dbReference>
<evidence type="ECO:0000256" key="8">
    <source>
        <dbReference type="ARBA" id="ARBA00022741"/>
    </source>
</evidence>
<evidence type="ECO:0000313" key="17">
    <source>
        <dbReference type="EMBL" id="SHH64359.1"/>
    </source>
</evidence>
<dbReference type="PROSITE" id="PS50109">
    <property type="entry name" value="HIS_KIN"/>
    <property type="match status" value="1"/>
</dbReference>
<dbReference type="PROSITE" id="PS50885">
    <property type="entry name" value="HAMP"/>
    <property type="match status" value="1"/>
</dbReference>
<dbReference type="InterPro" id="IPR005467">
    <property type="entry name" value="His_kinase_dom"/>
</dbReference>
<evidence type="ECO:0000256" key="13">
    <source>
        <dbReference type="ARBA" id="ARBA00023136"/>
    </source>
</evidence>
<dbReference type="CDD" id="cd00075">
    <property type="entry name" value="HATPase"/>
    <property type="match status" value="1"/>
</dbReference>
<dbReference type="InterPro" id="IPR004358">
    <property type="entry name" value="Sig_transdc_His_kin-like_C"/>
</dbReference>
<dbReference type="Pfam" id="PF00512">
    <property type="entry name" value="HisKA"/>
    <property type="match status" value="1"/>
</dbReference>
<comment type="subcellular location">
    <subcellularLocation>
        <location evidence="2">Cell membrane</location>
        <topology evidence="2">Multi-pass membrane protein</topology>
    </subcellularLocation>
</comment>
<reference evidence="18" key="1">
    <citation type="submission" date="2016-11" db="EMBL/GenBank/DDBJ databases">
        <authorList>
            <person name="Varghese N."/>
            <person name="Submissions S."/>
        </authorList>
    </citation>
    <scope>NUCLEOTIDE SEQUENCE [LARGE SCALE GENOMIC DNA]</scope>
    <source>
        <strain evidence="18">CGMCC 1.6496</strain>
    </source>
</reference>
<keyword evidence="13 14" id="KW-0472">Membrane</keyword>
<evidence type="ECO:0000259" key="15">
    <source>
        <dbReference type="PROSITE" id="PS50109"/>
    </source>
</evidence>
<keyword evidence="11 14" id="KW-1133">Transmembrane helix</keyword>
<dbReference type="Proteomes" id="UP000184079">
    <property type="component" value="Unassembled WGS sequence"/>
</dbReference>
<protein>
    <recommendedName>
        <fullName evidence="3">histidine kinase</fullName>
        <ecNumber evidence="3">2.7.13.3</ecNumber>
    </recommendedName>
</protein>
<keyword evidence="9 17" id="KW-0418">Kinase</keyword>
<organism evidence="17 18">
    <name type="scientific">Virgibacillus chiguensis</name>
    <dbReference type="NCBI Taxonomy" id="411959"/>
    <lineage>
        <taxon>Bacteria</taxon>
        <taxon>Bacillati</taxon>
        <taxon>Bacillota</taxon>
        <taxon>Bacilli</taxon>
        <taxon>Bacillales</taxon>
        <taxon>Bacillaceae</taxon>
        <taxon>Virgibacillus</taxon>
    </lineage>
</organism>
<dbReference type="AlphaFoldDB" id="A0A1M5UN11"/>
<feature type="domain" description="HAMP" evidence="16">
    <location>
        <begin position="176"/>
        <end position="228"/>
    </location>
</feature>
<dbReference type="Gene3D" id="6.10.340.10">
    <property type="match status" value="1"/>
</dbReference>
<dbReference type="InterPro" id="IPR050398">
    <property type="entry name" value="HssS/ArlS-like"/>
</dbReference>
<dbReference type="EMBL" id="FQXD01000010">
    <property type="protein sequence ID" value="SHH64359.1"/>
    <property type="molecule type" value="Genomic_DNA"/>
</dbReference>
<accession>A0A1M5UN11</accession>
<dbReference type="EC" id="2.7.13.3" evidence="3"/>
<comment type="catalytic activity">
    <reaction evidence="1">
        <text>ATP + protein L-histidine = ADP + protein N-phospho-L-histidine.</text>
        <dbReference type="EC" id="2.7.13.3"/>
    </reaction>
</comment>
<dbReference type="Gene3D" id="3.30.565.10">
    <property type="entry name" value="Histidine kinase-like ATPase, C-terminal domain"/>
    <property type="match status" value="1"/>
</dbReference>
<feature type="transmembrane region" description="Helical" evidence="14">
    <location>
        <begin position="12"/>
        <end position="35"/>
    </location>
</feature>
<proteinExistence type="predicted"/>
<dbReference type="InterPro" id="IPR036097">
    <property type="entry name" value="HisK_dim/P_sf"/>
</dbReference>
<dbReference type="FunFam" id="1.10.287.130:FF:000001">
    <property type="entry name" value="Two-component sensor histidine kinase"/>
    <property type="match status" value="1"/>
</dbReference>
<evidence type="ECO:0000256" key="10">
    <source>
        <dbReference type="ARBA" id="ARBA00022840"/>
    </source>
</evidence>
<dbReference type="InterPro" id="IPR036890">
    <property type="entry name" value="HATPase_C_sf"/>
</dbReference>
<evidence type="ECO:0000256" key="11">
    <source>
        <dbReference type="ARBA" id="ARBA00022989"/>
    </source>
</evidence>
<keyword evidence="5" id="KW-0597">Phosphoprotein</keyword>
<dbReference type="SMART" id="SM00387">
    <property type="entry name" value="HATPase_c"/>
    <property type="match status" value="1"/>
</dbReference>
<evidence type="ECO:0000256" key="14">
    <source>
        <dbReference type="SAM" id="Phobius"/>
    </source>
</evidence>
<feature type="transmembrane region" description="Helical" evidence="14">
    <location>
        <begin position="152"/>
        <end position="174"/>
    </location>
</feature>
<dbReference type="OrthoDB" id="9780718at2"/>
<keyword evidence="7 14" id="KW-0812">Transmembrane</keyword>
<dbReference type="PRINTS" id="PR00344">
    <property type="entry name" value="BCTRLSENSOR"/>
</dbReference>
<evidence type="ECO:0000313" key="18">
    <source>
        <dbReference type="Proteomes" id="UP000184079"/>
    </source>
</evidence>
<dbReference type="CDD" id="cd00082">
    <property type="entry name" value="HisKA"/>
    <property type="match status" value="1"/>
</dbReference>
<evidence type="ECO:0000256" key="9">
    <source>
        <dbReference type="ARBA" id="ARBA00022777"/>
    </source>
</evidence>
<evidence type="ECO:0000256" key="7">
    <source>
        <dbReference type="ARBA" id="ARBA00022692"/>
    </source>
</evidence>
<evidence type="ECO:0000259" key="16">
    <source>
        <dbReference type="PROSITE" id="PS50885"/>
    </source>
</evidence>
<keyword evidence="6" id="KW-0808">Transferase</keyword>
<dbReference type="GO" id="GO:0005524">
    <property type="term" value="F:ATP binding"/>
    <property type="evidence" value="ECO:0007669"/>
    <property type="project" value="UniProtKB-KW"/>
</dbReference>
<name>A0A1M5UN11_9BACI</name>
<evidence type="ECO:0000256" key="3">
    <source>
        <dbReference type="ARBA" id="ARBA00012438"/>
    </source>
</evidence>
<sequence>MKLQSQLNVAFTTLLFVIMAITGYVIYSLLLDLLIQDEQRQLKQKGDLIVDVLNDQYDSTSVENLNSLLEDQGLQMFIYDRNQDVAVSPSLPDSVVAGFFKKNDFSDTNKALWEYKGSKFVTSRIIFRPESTGVELILLTPLSDLELVQQSFFFRLLIVFFIGGAIAIILSYFFTRKLVTPLSQLKKQLKKIEKRQFHSIKRIKATGEIKEVEQSVYDMAQELERYINSQQTFFQNASHELKTPLMTIQGYAEGIRDHIFDAEEEEKGLEMMVTEVNRLKKIINEMILLAKLDSEPDVFTPERFQLKQIMEQVVDRALPIVNEQGIELKHTVTGSPEITADAEKMLRALLNLTFNAIRHAHQQVQIEMKKENKKVLIRIEDDGEGVPEDLIPHIFHRFVKGKGGETGLGLAIARAIIEQSNGKISVGRSELGGAKFEIVFGTK</sequence>
<dbReference type="SUPFAM" id="SSF47384">
    <property type="entry name" value="Homodimeric domain of signal transducing histidine kinase"/>
    <property type="match status" value="1"/>
</dbReference>
<evidence type="ECO:0000256" key="1">
    <source>
        <dbReference type="ARBA" id="ARBA00000085"/>
    </source>
</evidence>
<keyword evidence="4" id="KW-1003">Cell membrane</keyword>
<keyword evidence="18" id="KW-1185">Reference proteome</keyword>
<dbReference type="SUPFAM" id="SSF55874">
    <property type="entry name" value="ATPase domain of HSP90 chaperone/DNA topoisomerase II/histidine kinase"/>
    <property type="match status" value="1"/>
</dbReference>
<dbReference type="SMART" id="SM00388">
    <property type="entry name" value="HisKA"/>
    <property type="match status" value="1"/>
</dbReference>
<evidence type="ECO:0000256" key="6">
    <source>
        <dbReference type="ARBA" id="ARBA00022679"/>
    </source>
</evidence>
<dbReference type="GO" id="GO:0000155">
    <property type="term" value="F:phosphorelay sensor kinase activity"/>
    <property type="evidence" value="ECO:0007669"/>
    <property type="project" value="InterPro"/>
</dbReference>
<feature type="domain" description="Histidine kinase" evidence="15">
    <location>
        <begin position="236"/>
        <end position="443"/>
    </location>
</feature>
<gene>
    <name evidence="17" type="ORF">SAMN05421807_11049</name>
</gene>
<keyword evidence="8" id="KW-0547">Nucleotide-binding</keyword>
<evidence type="ECO:0000256" key="5">
    <source>
        <dbReference type="ARBA" id="ARBA00022553"/>
    </source>
</evidence>